<accession>A0A1E5CXT4</accession>
<evidence type="ECO:0000313" key="2">
    <source>
        <dbReference type="EMBL" id="OEE75603.1"/>
    </source>
</evidence>
<gene>
    <name evidence="2" type="ORF">A130_17025</name>
</gene>
<dbReference type="Proteomes" id="UP000094165">
    <property type="component" value="Unassembled WGS sequence"/>
</dbReference>
<organism evidence="2 3">
    <name type="scientific">Vibrio genomosp. F6 str. FF-238</name>
    <dbReference type="NCBI Taxonomy" id="1191298"/>
    <lineage>
        <taxon>Bacteria</taxon>
        <taxon>Pseudomonadati</taxon>
        <taxon>Pseudomonadota</taxon>
        <taxon>Gammaproteobacteria</taxon>
        <taxon>Vibrionales</taxon>
        <taxon>Vibrionaceae</taxon>
        <taxon>Vibrio</taxon>
    </lineage>
</organism>
<dbReference type="EMBL" id="AJYW02000146">
    <property type="protein sequence ID" value="OEE75603.1"/>
    <property type="molecule type" value="Genomic_DNA"/>
</dbReference>
<comment type="caution">
    <text evidence="2">The sequence shown here is derived from an EMBL/GenBank/DDBJ whole genome shotgun (WGS) entry which is preliminary data.</text>
</comment>
<dbReference type="Pfam" id="PF08906">
    <property type="entry name" value="T6SS_Tdi1_C"/>
    <property type="match status" value="1"/>
</dbReference>
<name>A0A1E5CXT4_9VIBR</name>
<dbReference type="InterPro" id="IPR015002">
    <property type="entry name" value="T6SS_Tdi1_C"/>
</dbReference>
<evidence type="ECO:0000313" key="3">
    <source>
        <dbReference type="Proteomes" id="UP000094165"/>
    </source>
</evidence>
<feature type="domain" description="T6SS immunity protein Tdi1 C-terminal" evidence="1">
    <location>
        <begin position="65"/>
        <end position="139"/>
    </location>
</feature>
<reference evidence="2 3" key="1">
    <citation type="journal article" date="2012" name="Science">
        <title>Ecological populations of bacteria act as socially cohesive units of antibiotic production and resistance.</title>
        <authorList>
            <person name="Cordero O.X."/>
            <person name="Wildschutte H."/>
            <person name="Kirkup B."/>
            <person name="Proehl S."/>
            <person name="Ngo L."/>
            <person name="Hussain F."/>
            <person name="Le Roux F."/>
            <person name="Mincer T."/>
            <person name="Polz M.F."/>
        </authorList>
    </citation>
    <scope>NUCLEOTIDE SEQUENCE [LARGE SCALE GENOMIC DNA]</scope>
    <source>
        <strain evidence="2 3">FF-238</strain>
    </source>
</reference>
<proteinExistence type="predicted"/>
<evidence type="ECO:0000259" key="1">
    <source>
        <dbReference type="Pfam" id="PF08906"/>
    </source>
</evidence>
<protein>
    <recommendedName>
        <fullName evidence="1">T6SS immunity protein Tdi1 C-terminal domain-containing protein</fullName>
    </recommendedName>
</protein>
<sequence length="149" mass="16325">MTLNDLTVDFSHVEREKLLSSWIWLIGERKLPILISSSGDAFVQDIDDGSISFLDTGSPTLDVVASSYDEFSSLLSNKEFVVNYLAVAMVGDLIQSGKKLKSGEIYSLIKPCALGGEYSFDNIEPCDVDVHFSILGQLTERVCQLPQGA</sequence>
<keyword evidence="3" id="KW-1185">Reference proteome</keyword>
<dbReference type="AlphaFoldDB" id="A0A1E5CXT4"/>